<name>A0A2U1L490_ARTAN</name>
<gene>
    <name evidence="1" type="ORF">CTI12_AA526640</name>
</gene>
<proteinExistence type="predicted"/>
<dbReference type="AlphaFoldDB" id="A0A2U1L490"/>
<dbReference type="EMBL" id="PKPP01011643">
    <property type="protein sequence ID" value="PWA43774.1"/>
    <property type="molecule type" value="Genomic_DNA"/>
</dbReference>
<sequence length="74" mass="8660">MFDEMLERKPWDFGEKSLCGFVSILEGNGVFCERLDKVFEEFVEKTGVKPGLKEFVMNMVLDSCLDREKCDEWV</sequence>
<keyword evidence="2" id="KW-1185">Reference proteome</keyword>
<dbReference type="Proteomes" id="UP000245207">
    <property type="component" value="Unassembled WGS sequence"/>
</dbReference>
<protein>
    <submittedName>
        <fullName evidence="1">Pentatricopeptide repeat protein</fullName>
    </submittedName>
</protein>
<dbReference type="OrthoDB" id="185373at2759"/>
<organism evidence="1 2">
    <name type="scientific">Artemisia annua</name>
    <name type="common">Sweet wormwood</name>
    <dbReference type="NCBI Taxonomy" id="35608"/>
    <lineage>
        <taxon>Eukaryota</taxon>
        <taxon>Viridiplantae</taxon>
        <taxon>Streptophyta</taxon>
        <taxon>Embryophyta</taxon>
        <taxon>Tracheophyta</taxon>
        <taxon>Spermatophyta</taxon>
        <taxon>Magnoliopsida</taxon>
        <taxon>eudicotyledons</taxon>
        <taxon>Gunneridae</taxon>
        <taxon>Pentapetalae</taxon>
        <taxon>asterids</taxon>
        <taxon>campanulids</taxon>
        <taxon>Asterales</taxon>
        <taxon>Asteraceae</taxon>
        <taxon>Asteroideae</taxon>
        <taxon>Anthemideae</taxon>
        <taxon>Artemisiinae</taxon>
        <taxon>Artemisia</taxon>
    </lineage>
</organism>
<comment type="caution">
    <text evidence="1">The sequence shown here is derived from an EMBL/GenBank/DDBJ whole genome shotgun (WGS) entry which is preliminary data.</text>
</comment>
<reference evidence="1 2" key="1">
    <citation type="journal article" date="2018" name="Mol. Plant">
        <title>The genome of Artemisia annua provides insight into the evolution of Asteraceae family and artemisinin biosynthesis.</title>
        <authorList>
            <person name="Shen Q."/>
            <person name="Zhang L."/>
            <person name="Liao Z."/>
            <person name="Wang S."/>
            <person name="Yan T."/>
            <person name="Shi P."/>
            <person name="Liu M."/>
            <person name="Fu X."/>
            <person name="Pan Q."/>
            <person name="Wang Y."/>
            <person name="Lv Z."/>
            <person name="Lu X."/>
            <person name="Zhang F."/>
            <person name="Jiang W."/>
            <person name="Ma Y."/>
            <person name="Chen M."/>
            <person name="Hao X."/>
            <person name="Li L."/>
            <person name="Tang Y."/>
            <person name="Lv G."/>
            <person name="Zhou Y."/>
            <person name="Sun X."/>
            <person name="Brodelius P.E."/>
            <person name="Rose J.K.C."/>
            <person name="Tang K."/>
        </authorList>
    </citation>
    <scope>NUCLEOTIDE SEQUENCE [LARGE SCALE GENOMIC DNA]</scope>
    <source>
        <strain evidence="2">cv. Huhao1</strain>
        <tissue evidence="1">Leaf</tissue>
    </source>
</reference>
<accession>A0A2U1L490</accession>
<evidence type="ECO:0000313" key="1">
    <source>
        <dbReference type="EMBL" id="PWA43774.1"/>
    </source>
</evidence>
<evidence type="ECO:0000313" key="2">
    <source>
        <dbReference type="Proteomes" id="UP000245207"/>
    </source>
</evidence>